<dbReference type="InterPro" id="IPR057373">
    <property type="entry name" value="ZNFX1"/>
</dbReference>
<gene>
    <name evidence="2" type="ORF">RFULGI_LOCUS19727</name>
</gene>
<evidence type="ECO:0000313" key="3">
    <source>
        <dbReference type="Proteomes" id="UP000789396"/>
    </source>
</evidence>
<comment type="caution">
    <text evidence="2">The sequence shown here is derived from an EMBL/GenBank/DDBJ whole genome shotgun (WGS) entry which is preliminary data.</text>
</comment>
<dbReference type="Proteomes" id="UP000789396">
    <property type="component" value="Unassembled WGS sequence"/>
</dbReference>
<accession>A0A9N9KCZ5</accession>
<name>A0A9N9KCZ5_9GLOM</name>
<organism evidence="2 3">
    <name type="scientific">Racocetra fulgida</name>
    <dbReference type="NCBI Taxonomy" id="60492"/>
    <lineage>
        <taxon>Eukaryota</taxon>
        <taxon>Fungi</taxon>
        <taxon>Fungi incertae sedis</taxon>
        <taxon>Mucoromycota</taxon>
        <taxon>Glomeromycotina</taxon>
        <taxon>Glomeromycetes</taxon>
        <taxon>Diversisporales</taxon>
        <taxon>Gigasporaceae</taxon>
        <taxon>Racocetra</taxon>
    </lineage>
</organism>
<feature type="non-terminal residue" evidence="2">
    <location>
        <position position="162"/>
    </location>
</feature>
<evidence type="ECO:0000259" key="1">
    <source>
        <dbReference type="Pfam" id="PF25396"/>
    </source>
</evidence>
<sequence>IKRLRERGGRHKYDNSMDGTNGSDLNVYANVRFSEIKVDKRRGFSCRMEFTQPPMRRHSENKNSRLQYWNKSRKLMNGSLICLLWPSDNNSSDNADNGPQFSLYFGTVSLRDENLLAQKQHTAVVDISFIDTSIYEIALKEIMKKNSNKQTTGCFMVESTGV</sequence>
<dbReference type="AlphaFoldDB" id="A0A9N9KCZ5"/>
<dbReference type="EMBL" id="CAJVPZ010101397">
    <property type="protein sequence ID" value="CAG8821963.1"/>
    <property type="molecule type" value="Genomic_DNA"/>
</dbReference>
<feature type="domain" description="ZNFX1" evidence="1">
    <location>
        <begin position="23"/>
        <end position="133"/>
    </location>
</feature>
<dbReference type="OrthoDB" id="2423195at2759"/>
<evidence type="ECO:0000313" key="2">
    <source>
        <dbReference type="EMBL" id="CAG8821963.1"/>
    </source>
</evidence>
<dbReference type="Pfam" id="PF25396">
    <property type="entry name" value="ZNFX1"/>
    <property type="match status" value="1"/>
</dbReference>
<proteinExistence type="predicted"/>
<reference evidence="2" key="1">
    <citation type="submission" date="2021-06" db="EMBL/GenBank/DDBJ databases">
        <authorList>
            <person name="Kallberg Y."/>
            <person name="Tangrot J."/>
            <person name="Rosling A."/>
        </authorList>
    </citation>
    <scope>NUCLEOTIDE SEQUENCE</scope>
    <source>
        <strain evidence="2">IN212</strain>
    </source>
</reference>
<keyword evidence="3" id="KW-1185">Reference proteome</keyword>
<feature type="non-terminal residue" evidence="2">
    <location>
        <position position="1"/>
    </location>
</feature>
<protein>
    <submittedName>
        <fullName evidence="2">9144_t:CDS:1</fullName>
    </submittedName>
</protein>